<accession>A0A0B6Z618</accession>
<proteinExistence type="predicted"/>
<feature type="non-terminal residue" evidence="1">
    <location>
        <position position="64"/>
    </location>
</feature>
<sequence>MLLQVSSDCYISNVFRLAHYTSTKSKTLQVSTELHTSHLKRQALQVGSDQFMSKDILQVSSDWH</sequence>
<name>A0A0B6Z618_9EUPU</name>
<dbReference type="AlphaFoldDB" id="A0A0B6Z618"/>
<protein>
    <submittedName>
        <fullName evidence="1">Uncharacterized protein</fullName>
    </submittedName>
</protein>
<organism evidence="1">
    <name type="scientific">Arion vulgaris</name>
    <dbReference type="NCBI Taxonomy" id="1028688"/>
    <lineage>
        <taxon>Eukaryota</taxon>
        <taxon>Metazoa</taxon>
        <taxon>Spiralia</taxon>
        <taxon>Lophotrochozoa</taxon>
        <taxon>Mollusca</taxon>
        <taxon>Gastropoda</taxon>
        <taxon>Heterobranchia</taxon>
        <taxon>Euthyneura</taxon>
        <taxon>Panpulmonata</taxon>
        <taxon>Eupulmonata</taxon>
        <taxon>Stylommatophora</taxon>
        <taxon>Helicina</taxon>
        <taxon>Arionoidea</taxon>
        <taxon>Arionidae</taxon>
        <taxon>Arion</taxon>
    </lineage>
</organism>
<dbReference type="EMBL" id="HACG01017078">
    <property type="protein sequence ID" value="CEK63943.1"/>
    <property type="molecule type" value="Transcribed_RNA"/>
</dbReference>
<gene>
    <name evidence="1" type="primary">ORF50081</name>
</gene>
<reference evidence="1" key="1">
    <citation type="submission" date="2014-12" db="EMBL/GenBank/DDBJ databases">
        <title>Insight into the proteome of Arion vulgaris.</title>
        <authorList>
            <person name="Aradska J."/>
            <person name="Bulat T."/>
            <person name="Smidak R."/>
            <person name="Sarate P."/>
            <person name="Gangsoo J."/>
            <person name="Sialana F."/>
            <person name="Bilban M."/>
            <person name="Lubec G."/>
        </authorList>
    </citation>
    <scope>NUCLEOTIDE SEQUENCE</scope>
    <source>
        <tissue evidence="1">Skin</tissue>
    </source>
</reference>
<evidence type="ECO:0000313" key="1">
    <source>
        <dbReference type="EMBL" id="CEK63943.1"/>
    </source>
</evidence>